<keyword evidence="2" id="KW-0285">Flavoprotein</keyword>
<feature type="domain" description="NADH:flavin oxidoreductase/NADH oxidase N-terminal" evidence="7">
    <location>
        <begin position="7"/>
        <end position="350"/>
    </location>
</feature>
<dbReference type="AlphaFoldDB" id="A0A8G2BFP4"/>
<dbReference type="GO" id="GO:0010181">
    <property type="term" value="F:FMN binding"/>
    <property type="evidence" value="ECO:0007669"/>
    <property type="project" value="InterPro"/>
</dbReference>
<evidence type="ECO:0000313" key="9">
    <source>
        <dbReference type="Proteomes" id="UP000198615"/>
    </source>
</evidence>
<evidence type="ECO:0000256" key="5">
    <source>
        <dbReference type="ARBA" id="ARBA00023002"/>
    </source>
</evidence>
<evidence type="ECO:0000256" key="4">
    <source>
        <dbReference type="ARBA" id="ARBA00022857"/>
    </source>
</evidence>
<keyword evidence="5" id="KW-0560">Oxidoreductase</keyword>
<accession>A0A8G2BFP4</accession>
<keyword evidence="3" id="KW-0288">FMN</keyword>
<dbReference type="Pfam" id="PF00724">
    <property type="entry name" value="Oxidored_FMN"/>
    <property type="match status" value="1"/>
</dbReference>
<organism evidence="8 9">
    <name type="scientific">Thalassobaculum litoreum DSM 18839</name>
    <dbReference type="NCBI Taxonomy" id="1123362"/>
    <lineage>
        <taxon>Bacteria</taxon>
        <taxon>Pseudomonadati</taxon>
        <taxon>Pseudomonadota</taxon>
        <taxon>Alphaproteobacteria</taxon>
        <taxon>Rhodospirillales</taxon>
        <taxon>Thalassobaculaceae</taxon>
        <taxon>Thalassobaculum</taxon>
    </lineage>
</organism>
<dbReference type="InterPro" id="IPR001155">
    <property type="entry name" value="OxRdtase_FMN_N"/>
</dbReference>
<dbReference type="SUPFAM" id="SSF51395">
    <property type="entry name" value="FMN-linked oxidoreductases"/>
    <property type="match status" value="1"/>
</dbReference>
<dbReference type="Gene3D" id="3.20.20.70">
    <property type="entry name" value="Aldolase class I"/>
    <property type="match status" value="1"/>
</dbReference>
<protein>
    <submittedName>
        <fullName evidence="8">2,4-dienoyl-CoA reductase</fullName>
    </submittedName>
</protein>
<gene>
    <name evidence="8" type="ORF">SAMN05660686_00028</name>
</gene>
<dbReference type="InterPro" id="IPR044152">
    <property type="entry name" value="YqjM-like"/>
</dbReference>
<evidence type="ECO:0000259" key="7">
    <source>
        <dbReference type="Pfam" id="PF00724"/>
    </source>
</evidence>
<evidence type="ECO:0000256" key="1">
    <source>
        <dbReference type="ARBA" id="ARBA00001917"/>
    </source>
</evidence>
<evidence type="ECO:0000256" key="6">
    <source>
        <dbReference type="SAM" id="MobiDB-lite"/>
    </source>
</evidence>
<reference evidence="8 9" key="1">
    <citation type="submission" date="2016-10" db="EMBL/GenBank/DDBJ databases">
        <authorList>
            <person name="Varghese N."/>
            <person name="Submissions S."/>
        </authorList>
    </citation>
    <scope>NUCLEOTIDE SEQUENCE [LARGE SCALE GENOMIC DNA]</scope>
    <source>
        <strain evidence="8 9">DSM 18839</strain>
    </source>
</reference>
<dbReference type="Proteomes" id="UP000198615">
    <property type="component" value="Unassembled WGS sequence"/>
</dbReference>
<dbReference type="RefSeq" id="WP_093147286.1">
    <property type="nucleotide sequence ID" value="NZ_FNBW01000001.1"/>
</dbReference>
<dbReference type="InterPro" id="IPR013785">
    <property type="entry name" value="Aldolase_TIM"/>
</dbReference>
<evidence type="ECO:0000256" key="3">
    <source>
        <dbReference type="ARBA" id="ARBA00022643"/>
    </source>
</evidence>
<comment type="cofactor">
    <cofactor evidence="1">
        <name>FMN</name>
        <dbReference type="ChEBI" id="CHEBI:58210"/>
    </cofactor>
</comment>
<name>A0A8G2BFP4_9PROT</name>
<sequence length="385" mass="42078">MSASPRLFEPLTIGSTTLNNRIVISPMDQYSAVDGVPTAYHLVHYGKFAMGGAGAVIVEATGVSEAGRITNGCPGLYNQAQVDGFRPITDFIRQQRSVPGVQIGHGGRKASTQRPWEGGGPVGPKEIANGDKLWQPYGPSDLALTDGWLTPKMMDDADLKQTKQDFADAAKRALDAGFELVEIHMAHGYLLQTFLSPLSNTRNDGYGGDIEGRMRFPLEVAEAVRAAWPADKPLFVRISSVDGIDGGWEMDDSVLLAKALKERGVDVIDCSSGGNSPKGATNANLKRGPGYQVPFAERIKQEVGIQTMAVGLIREPDLAERILQEGRADLVAIGRQALVDPFWPLHAAQHFDIDPDFEKWPHQYAWWLEKWDKGLRAYAREQAAE</sequence>
<dbReference type="PANTHER" id="PTHR43303">
    <property type="entry name" value="NADPH DEHYDROGENASE C23G7.10C-RELATED"/>
    <property type="match status" value="1"/>
</dbReference>
<keyword evidence="4" id="KW-0521">NADP</keyword>
<dbReference type="GO" id="GO:0003959">
    <property type="term" value="F:NADPH dehydrogenase activity"/>
    <property type="evidence" value="ECO:0007669"/>
    <property type="project" value="InterPro"/>
</dbReference>
<dbReference type="PANTHER" id="PTHR43303:SF4">
    <property type="entry name" value="NADPH DEHYDROGENASE C23G7.10C-RELATED"/>
    <property type="match status" value="1"/>
</dbReference>
<proteinExistence type="predicted"/>
<dbReference type="CDD" id="cd02932">
    <property type="entry name" value="OYE_YqiM_FMN"/>
    <property type="match status" value="1"/>
</dbReference>
<keyword evidence="9" id="KW-1185">Reference proteome</keyword>
<dbReference type="OrthoDB" id="9804454at2"/>
<feature type="region of interest" description="Disordered" evidence="6">
    <location>
        <begin position="101"/>
        <end position="122"/>
    </location>
</feature>
<evidence type="ECO:0000313" key="8">
    <source>
        <dbReference type="EMBL" id="SDF04787.1"/>
    </source>
</evidence>
<comment type="caution">
    <text evidence="8">The sequence shown here is derived from an EMBL/GenBank/DDBJ whole genome shotgun (WGS) entry which is preliminary data.</text>
</comment>
<evidence type="ECO:0000256" key="2">
    <source>
        <dbReference type="ARBA" id="ARBA00022630"/>
    </source>
</evidence>
<dbReference type="EMBL" id="FNBW01000001">
    <property type="protein sequence ID" value="SDF04787.1"/>
    <property type="molecule type" value="Genomic_DNA"/>
</dbReference>
<dbReference type="GO" id="GO:0050661">
    <property type="term" value="F:NADP binding"/>
    <property type="evidence" value="ECO:0007669"/>
    <property type="project" value="InterPro"/>
</dbReference>